<evidence type="ECO:0008006" key="3">
    <source>
        <dbReference type="Google" id="ProtNLM"/>
    </source>
</evidence>
<organism evidence="1 2">
    <name type="scientific">Roseibium algae</name>
    <dbReference type="NCBI Taxonomy" id="3123038"/>
    <lineage>
        <taxon>Bacteria</taxon>
        <taxon>Pseudomonadati</taxon>
        <taxon>Pseudomonadota</taxon>
        <taxon>Alphaproteobacteria</taxon>
        <taxon>Hyphomicrobiales</taxon>
        <taxon>Stappiaceae</taxon>
        <taxon>Roseibium</taxon>
    </lineage>
</organism>
<evidence type="ECO:0000313" key="1">
    <source>
        <dbReference type="EMBL" id="MEJ8475891.1"/>
    </source>
</evidence>
<evidence type="ECO:0000313" key="2">
    <source>
        <dbReference type="Proteomes" id="UP001385499"/>
    </source>
</evidence>
<proteinExistence type="predicted"/>
<dbReference type="Proteomes" id="UP001385499">
    <property type="component" value="Unassembled WGS sequence"/>
</dbReference>
<name>A0ABU8TQA8_9HYPH</name>
<dbReference type="SUPFAM" id="SSF53686">
    <property type="entry name" value="Tryptophan synthase beta subunit-like PLP-dependent enzymes"/>
    <property type="match status" value="1"/>
</dbReference>
<accession>A0ABU8TQA8</accession>
<protein>
    <recommendedName>
        <fullName evidence="3">Tryptophan synthase beta chain-like PALP domain-containing protein</fullName>
    </recommendedName>
</protein>
<sequence length="232" mass="25118">MLNPITSPKIETHQGIQVVRDDLLPGSSKARIFKETLNASNADEFVYAGPGFGAAQIALAAVAYQLCKQATLFVSWRSERTRYTKEAESYGAKIIEVRSGYLSVLQSRARAYADETGAVLIPFGGGTQSTAITQAARSLDIKPRHVWCAGESGTLARSLKAAWPDAQLHVVKVGKDLPEISGARIYDAGCAFSKPVTAKADFPLHPNYEAKAWSKLRADGQCGNTLFWNVRG</sequence>
<reference evidence="1 2" key="1">
    <citation type="submission" date="2024-02" db="EMBL/GenBank/DDBJ databases">
        <title>Roseibium algae sp. nov., isolated from marine alga (Grateloupia sp.), showing potential in myo-inositol conversion.</title>
        <authorList>
            <person name="Wang Y."/>
        </authorList>
    </citation>
    <scope>NUCLEOTIDE SEQUENCE [LARGE SCALE GENOMIC DNA]</scope>
    <source>
        <strain evidence="1 2">H3510</strain>
    </source>
</reference>
<dbReference type="EMBL" id="JBAKIA010000014">
    <property type="protein sequence ID" value="MEJ8475891.1"/>
    <property type="molecule type" value="Genomic_DNA"/>
</dbReference>
<keyword evidence="2" id="KW-1185">Reference proteome</keyword>
<comment type="caution">
    <text evidence="1">The sequence shown here is derived from an EMBL/GenBank/DDBJ whole genome shotgun (WGS) entry which is preliminary data.</text>
</comment>
<dbReference type="RefSeq" id="WP_340276168.1">
    <property type="nucleotide sequence ID" value="NZ_JBAKIA010000014.1"/>
</dbReference>
<gene>
    <name evidence="1" type="ORF">V6575_17495</name>
</gene>
<dbReference type="InterPro" id="IPR036052">
    <property type="entry name" value="TrpB-like_PALP_sf"/>
</dbReference>